<evidence type="ECO:0000256" key="4">
    <source>
        <dbReference type="PROSITE-ProRule" id="PRU00723"/>
    </source>
</evidence>
<feature type="domain" description="C3H1-type" evidence="6">
    <location>
        <begin position="86"/>
        <end position="113"/>
    </location>
</feature>
<dbReference type="GO" id="GO:0000209">
    <property type="term" value="P:protein polyubiquitination"/>
    <property type="evidence" value="ECO:0007669"/>
    <property type="project" value="InterPro"/>
</dbReference>
<evidence type="ECO:0000256" key="3">
    <source>
        <dbReference type="ARBA" id="ARBA00022833"/>
    </source>
</evidence>
<gene>
    <name evidence="7" type="ORF">HYFRA_00013570</name>
</gene>
<feature type="compositionally biased region" description="Polar residues" evidence="5">
    <location>
        <begin position="394"/>
        <end position="414"/>
    </location>
</feature>
<organism evidence="7 8">
    <name type="scientific">Hymenoscyphus fraxineus</name>
    <dbReference type="NCBI Taxonomy" id="746836"/>
    <lineage>
        <taxon>Eukaryota</taxon>
        <taxon>Fungi</taxon>
        <taxon>Dikarya</taxon>
        <taxon>Ascomycota</taxon>
        <taxon>Pezizomycotina</taxon>
        <taxon>Leotiomycetes</taxon>
        <taxon>Helotiales</taxon>
        <taxon>Helotiaceae</taxon>
        <taxon>Hymenoscyphus</taxon>
    </lineage>
</organism>
<comment type="caution">
    <text evidence="7">The sequence shown here is derived from an EMBL/GenBank/DDBJ whole genome shotgun (WGS) entry which is preliminary data.</text>
</comment>
<dbReference type="SUPFAM" id="SSF90229">
    <property type="entry name" value="CCCH zinc finger"/>
    <property type="match status" value="1"/>
</dbReference>
<dbReference type="PANTHER" id="PTHR11224">
    <property type="entry name" value="MAKORIN-RELATED"/>
    <property type="match status" value="1"/>
</dbReference>
<dbReference type="InterPro" id="IPR000571">
    <property type="entry name" value="Znf_CCCH"/>
</dbReference>
<evidence type="ECO:0000256" key="1">
    <source>
        <dbReference type="ARBA" id="ARBA00022723"/>
    </source>
</evidence>
<dbReference type="OrthoDB" id="411372at2759"/>
<dbReference type="EMBL" id="CAJVRL010000105">
    <property type="protein sequence ID" value="CAG8961291.1"/>
    <property type="molecule type" value="Genomic_DNA"/>
</dbReference>
<keyword evidence="3 4" id="KW-0862">Zinc</keyword>
<protein>
    <recommendedName>
        <fullName evidence="6">C3H1-type domain-containing protein</fullName>
    </recommendedName>
</protein>
<dbReference type="Gene3D" id="4.10.1000.10">
    <property type="entry name" value="Zinc finger, CCCH-type"/>
    <property type="match status" value="1"/>
</dbReference>
<feature type="region of interest" description="Disordered" evidence="5">
    <location>
        <begin position="561"/>
        <end position="616"/>
    </location>
</feature>
<proteinExistence type="predicted"/>
<accession>A0A9N9LA34</accession>
<dbReference type="PANTHER" id="PTHR11224:SF10">
    <property type="entry name" value="IP09428P-RELATED"/>
    <property type="match status" value="1"/>
</dbReference>
<feature type="zinc finger region" description="C3H1-type" evidence="4">
    <location>
        <begin position="86"/>
        <end position="113"/>
    </location>
</feature>
<name>A0A9N9LA34_9HELO</name>
<dbReference type="Pfam" id="PF14608">
    <property type="entry name" value="zf-CCCH_2"/>
    <property type="match status" value="2"/>
</dbReference>
<dbReference type="GO" id="GO:0061630">
    <property type="term" value="F:ubiquitin protein ligase activity"/>
    <property type="evidence" value="ECO:0007669"/>
    <property type="project" value="InterPro"/>
</dbReference>
<keyword evidence="2 4" id="KW-0863">Zinc-finger</keyword>
<sequence length="616" mass="65541">MLGQGPPKMPSEYRHMSSGSLNIPPPTPINSSSNAGPPPPVGGMGRFEGPRSPPGRQNTSHVPCKFFRQGMCQAGTACPFSHDLASTNDNVCKYFAKGNCKFGPKCANVHVLPDGRRVNYKPGGPMGAGHLNLGGRLNTDLYHPQNSGSALTNSFNRANNNAIHPPPFAQQYSPLTFTNQEDNFPPPGGRQQSIDINVPTIDTTYTSHPTSNYGSPRDEDISRFGHGLSPVTAAKGLSVLDAPLPASFDSNGVSWIARHGPIASSVPSKFGIDSPPSSVGAAKDGRTSDALKSLHSSAFGEDTKDRFNGMAASPPAPIGDEYFGKRLMHSQRFSKPKVMSSSLPKAVDQDWESSFTFEEDYLPETLRDLMTPQEKARRGSRCNTDDDGRPIISGTGTPNNDTPSKFGSPSNASPSRWGPLFQRQQKEEEERAAASRASAFGHVGSPLRNSTLHPDASPRLRPLGRAPSSSDTFSSLASPPRQSPMSLISRGLQRTRLSRAESTGSETGLHPRVASIPMGSASRAGLTSERQLSSGSIGNGGSGRFTTPIDEEQSDFVFSMDGMEDVDEKRGEKRNSGGWTYANSTKSPHLGAIGATARNGNSTNGGGGLDAMFGTR</sequence>
<keyword evidence="8" id="KW-1185">Reference proteome</keyword>
<evidence type="ECO:0000256" key="2">
    <source>
        <dbReference type="ARBA" id="ARBA00022771"/>
    </source>
</evidence>
<evidence type="ECO:0000313" key="7">
    <source>
        <dbReference type="EMBL" id="CAG8961291.1"/>
    </source>
</evidence>
<dbReference type="AlphaFoldDB" id="A0A9N9LA34"/>
<dbReference type="PROSITE" id="PS50103">
    <property type="entry name" value="ZF_C3H1"/>
    <property type="match status" value="2"/>
</dbReference>
<dbReference type="GO" id="GO:0008270">
    <property type="term" value="F:zinc ion binding"/>
    <property type="evidence" value="ECO:0007669"/>
    <property type="project" value="UniProtKB-KW"/>
</dbReference>
<reference evidence="7" key="1">
    <citation type="submission" date="2021-07" db="EMBL/GenBank/DDBJ databases">
        <authorList>
            <person name="Durling M."/>
        </authorList>
    </citation>
    <scope>NUCLEOTIDE SEQUENCE</scope>
</reference>
<feature type="zinc finger region" description="C3H1-type" evidence="4">
    <location>
        <begin position="58"/>
        <end position="85"/>
    </location>
</feature>
<feature type="region of interest" description="Disordered" evidence="5">
    <location>
        <begin position="366"/>
        <end position="549"/>
    </location>
</feature>
<feature type="domain" description="C3H1-type" evidence="6">
    <location>
        <begin position="58"/>
        <end position="85"/>
    </location>
</feature>
<dbReference type="InterPro" id="IPR045072">
    <property type="entry name" value="MKRN-like"/>
</dbReference>
<feature type="compositionally biased region" description="Basic and acidic residues" evidence="5">
    <location>
        <begin position="424"/>
        <end position="433"/>
    </location>
</feature>
<evidence type="ECO:0000259" key="6">
    <source>
        <dbReference type="PROSITE" id="PS50103"/>
    </source>
</evidence>
<feature type="region of interest" description="Disordered" evidence="5">
    <location>
        <begin position="1"/>
        <end position="60"/>
    </location>
</feature>
<dbReference type="SMART" id="SM00356">
    <property type="entry name" value="ZnF_C3H1"/>
    <property type="match status" value="2"/>
</dbReference>
<dbReference type="InterPro" id="IPR036855">
    <property type="entry name" value="Znf_CCCH_sf"/>
</dbReference>
<dbReference type="Proteomes" id="UP000696280">
    <property type="component" value="Unassembled WGS sequence"/>
</dbReference>
<feature type="compositionally biased region" description="Polar residues" evidence="5">
    <location>
        <begin position="467"/>
        <end position="477"/>
    </location>
</feature>
<keyword evidence="1 4" id="KW-0479">Metal-binding</keyword>
<feature type="compositionally biased region" description="Polar residues" evidence="5">
    <location>
        <begin position="577"/>
        <end position="587"/>
    </location>
</feature>
<evidence type="ECO:0000313" key="8">
    <source>
        <dbReference type="Proteomes" id="UP000696280"/>
    </source>
</evidence>
<evidence type="ECO:0000256" key="5">
    <source>
        <dbReference type="SAM" id="MobiDB-lite"/>
    </source>
</evidence>